<dbReference type="EMBL" id="JACJSI010000044">
    <property type="protein sequence ID" value="MBD2531912.1"/>
    <property type="molecule type" value="Genomic_DNA"/>
</dbReference>
<protein>
    <submittedName>
        <fullName evidence="1">Uncharacterized protein</fullName>
    </submittedName>
</protein>
<dbReference type="Proteomes" id="UP000623440">
    <property type="component" value="Unassembled WGS sequence"/>
</dbReference>
<evidence type="ECO:0000313" key="1">
    <source>
        <dbReference type="EMBL" id="MBD2531912.1"/>
    </source>
</evidence>
<comment type="caution">
    <text evidence="1">The sequence shown here is derived from an EMBL/GenBank/DDBJ whole genome shotgun (WGS) entry which is preliminary data.</text>
</comment>
<evidence type="ECO:0000313" key="2">
    <source>
        <dbReference type="Proteomes" id="UP000623440"/>
    </source>
</evidence>
<accession>A0ABR8DSU9</accession>
<keyword evidence="2" id="KW-1185">Reference proteome</keyword>
<proteinExistence type="predicted"/>
<organism evidence="1 2">
    <name type="scientific">Nostoc flagelliforme FACHB-838</name>
    <dbReference type="NCBI Taxonomy" id="2692904"/>
    <lineage>
        <taxon>Bacteria</taxon>
        <taxon>Bacillati</taxon>
        <taxon>Cyanobacteriota</taxon>
        <taxon>Cyanophyceae</taxon>
        <taxon>Nostocales</taxon>
        <taxon>Nostocaceae</taxon>
        <taxon>Nostoc</taxon>
    </lineage>
</organism>
<gene>
    <name evidence="1" type="ORF">H6G97_20915</name>
</gene>
<reference evidence="1 2" key="1">
    <citation type="journal article" date="2020" name="ISME J.">
        <title>Comparative genomics reveals insights into cyanobacterial evolution and habitat adaptation.</title>
        <authorList>
            <person name="Chen M.Y."/>
            <person name="Teng W.K."/>
            <person name="Zhao L."/>
            <person name="Hu C.X."/>
            <person name="Zhou Y.K."/>
            <person name="Han B.P."/>
            <person name="Song L.R."/>
            <person name="Shu W.S."/>
        </authorList>
    </citation>
    <scope>NUCLEOTIDE SEQUENCE [LARGE SCALE GENOMIC DNA]</scope>
    <source>
        <strain evidence="1 2">FACHB-838</strain>
    </source>
</reference>
<sequence>MTNNALATSSDYANTAQSDIVTQDILKKMAIQNLQGVVITKSIQGEAQKQTRALAAANINLADMSGRMTEQARKEEAENRGAAKQIIEAAAFNDGFWEKKK</sequence>
<name>A0ABR8DSU9_9NOSO</name>